<gene>
    <name evidence="1" type="ORF">AM629_16420</name>
</gene>
<organism evidence="1 2">
    <name type="scientific">Photorhabdus heterorhabditis</name>
    <dbReference type="NCBI Taxonomy" id="880156"/>
    <lineage>
        <taxon>Bacteria</taxon>
        <taxon>Pseudomonadati</taxon>
        <taxon>Pseudomonadota</taxon>
        <taxon>Gammaproteobacteria</taxon>
        <taxon>Enterobacterales</taxon>
        <taxon>Morganellaceae</taxon>
        <taxon>Photorhabdus</taxon>
    </lineage>
</organism>
<sequence>MSRSRSHDEAVIEMLRKDPKFAEIYFHTAFEELDEEGGETGFLLALRHVVEACGDMSLVSERTGLSRETPDN</sequence>
<evidence type="ECO:0008006" key="3">
    <source>
        <dbReference type="Google" id="ProtNLM"/>
    </source>
</evidence>
<dbReference type="Proteomes" id="UP000037727">
    <property type="component" value="Unassembled WGS sequence"/>
</dbReference>
<evidence type="ECO:0000313" key="2">
    <source>
        <dbReference type="Proteomes" id="UP000037727"/>
    </source>
</evidence>
<proteinExistence type="predicted"/>
<dbReference type="RefSeq" id="WP_054480327.1">
    <property type="nucleotide sequence ID" value="NZ_CAWMRL010000055.1"/>
</dbReference>
<name>A0ABR5K8Q9_9GAMM</name>
<keyword evidence="2" id="KW-1185">Reference proteome</keyword>
<evidence type="ECO:0000313" key="1">
    <source>
        <dbReference type="EMBL" id="KOY60989.1"/>
    </source>
</evidence>
<reference evidence="1 2" key="1">
    <citation type="submission" date="2015-09" db="EMBL/GenBank/DDBJ databases">
        <title>Draft genome sequence and assembly of Photorhabdus sp. VMG, a bacterial symbiont associated with Heterorhabditis zealandica.</title>
        <authorList>
            <person name="Naidoo S."/>
            <person name="Featherston J."/>
            <person name="Mothupi B."/>
            <person name="Gray V.M."/>
        </authorList>
    </citation>
    <scope>NUCLEOTIDE SEQUENCE [LARGE SCALE GENOMIC DNA]</scope>
    <source>
        <strain evidence="1 2">VMG</strain>
    </source>
</reference>
<protein>
    <recommendedName>
        <fullName evidence="3">Addiction module antidote protein</fullName>
    </recommendedName>
</protein>
<comment type="caution">
    <text evidence="1">The sequence shown here is derived from an EMBL/GenBank/DDBJ whole genome shotgun (WGS) entry which is preliminary data.</text>
</comment>
<dbReference type="EMBL" id="LJCS01000055">
    <property type="protein sequence ID" value="KOY60989.1"/>
    <property type="molecule type" value="Genomic_DNA"/>
</dbReference>
<accession>A0ABR5K8Q9</accession>